<keyword evidence="4" id="KW-0206">Cytoskeleton</keyword>
<dbReference type="PANTHER" id="PTHR12968">
    <property type="entry name" value="B9 DOMAIN-CONTAINING"/>
    <property type="match status" value="1"/>
</dbReference>
<dbReference type="OrthoDB" id="184109at2759"/>
<name>A0A194RBZ0_PAPMA</name>
<protein>
    <recommendedName>
        <fullName evidence="7">B9 domain-containing protein 2</fullName>
    </recommendedName>
</protein>
<comment type="subcellular location">
    <subcellularLocation>
        <location evidence="1">Cytoplasm</location>
        <location evidence="1">Cytoskeleton</location>
        <location evidence="1">Cilium basal body</location>
    </subcellularLocation>
</comment>
<dbReference type="EMBL" id="KQ460398">
    <property type="protein sequence ID" value="KPJ15117.1"/>
    <property type="molecule type" value="Genomic_DNA"/>
</dbReference>
<dbReference type="GO" id="GO:0036038">
    <property type="term" value="C:MKS complex"/>
    <property type="evidence" value="ECO:0007669"/>
    <property type="project" value="TreeGrafter"/>
</dbReference>
<dbReference type="PANTHER" id="PTHR12968:SF2">
    <property type="entry name" value="B9 DOMAIN-CONTAINING PROTEIN 2"/>
    <property type="match status" value="1"/>
</dbReference>
<keyword evidence="5" id="KW-0966">Cell projection</keyword>
<dbReference type="FunCoup" id="A0A194RBZ0">
    <property type="interactions" value="35"/>
</dbReference>
<evidence type="ECO:0000256" key="4">
    <source>
        <dbReference type="ARBA" id="ARBA00023212"/>
    </source>
</evidence>
<keyword evidence="9" id="KW-1185">Reference proteome</keyword>
<reference evidence="8 9" key="1">
    <citation type="journal article" date="2015" name="Nat. Commun.">
        <title>Outbred genome sequencing and CRISPR/Cas9 gene editing in butterflies.</title>
        <authorList>
            <person name="Li X."/>
            <person name="Fan D."/>
            <person name="Zhang W."/>
            <person name="Liu G."/>
            <person name="Zhang L."/>
            <person name="Zhao L."/>
            <person name="Fang X."/>
            <person name="Chen L."/>
            <person name="Dong Y."/>
            <person name="Chen Y."/>
            <person name="Ding Y."/>
            <person name="Zhao R."/>
            <person name="Feng M."/>
            <person name="Zhu Y."/>
            <person name="Feng Y."/>
            <person name="Jiang X."/>
            <person name="Zhu D."/>
            <person name="Xiang H."/>
            <person name="Feng X."/>
            <person name="Li S."/>
            <person name="Wang J."/>
            <person name="Zhang G."/>
            <person name="Kronforst M.R."/>
            <person name="Wang W."/>
        </authorList>
    </citation>
    <scope>NUCLEOTIDE SEQUENCE [LARGE SCALE GENOMIC DNA]</scope>
    <source>
        <strain evidence="8">Ya'a_city_454_Pm</strain>
        <tissue evidence="8">Whole body</tissue>
    </source>
</reference>
<evidence type="ECO:0000256" key="2">
    <source>
        <dbReference type="ARBA" id="ARBA00022490"/>
    </source>
</evidence>
<evidence type="ECO:0000256" key="3">
    <source>
        <dbReference type="ARBA" id="ARBA00022794"/>
    </source>
</evidence>
<keyword evidence="3" id="KW-0970">Cilium biogenesis/degradation</keyword>
<gene>
    <name evidence="8" type="ORF">RR48_09144</name>
</gene>
<dbReference type="InParanoid" id="A0A194RBZ0"/>
<evidence type="ECO:0000313" key="8">
    <source>
        <dbReference type="EMBL" id="KPJ15117.1"/>
    </source>
</evidence>
<comment type="similarity">
    <text evidence="6">Belongs to the B9D family.</text>
</comment>
<evidence type="ECO:0000256" key="7">
    <source>
        <dbReference type="ARBA" id="ARBA00039272"/>
    </source>
</evidence>
<dbReference type="Proteomes" id="UP000053240">
    <property type="component" value="Unassembled WGS sequence"/>
</dbReference>
<organism evidence="8 9">
    <name type="scientific">Papilio machaon</name>
    <name type="common">Old World swallowtail butterfly</name>
    <dbReference type="NCBI Taxonomy" id="76193"/>
    <lineage>
        <taxon>Eukaryota</taxon>
        <taxon>Metazoa</taxon>
        <taxon>Ecdysozoa</taxon>
        <taxon>Arthropoda</taxon>
        <taxon>Hexapoda</taxon>
        <taxon>Insecta</taxon>
        <taxon>Pterygota</taxon>
        <taxon>Neoptera</taxon>
        <taxon>Endopterygota</taxon>
        <taxon>Lepidoptera</taxon>
        <taxon>Glossata</taxon>
        <taxon>Ditrysia</taxon>
        <taxon>Papilionoidea</taxon>
        <taxon>Papilionidae</taxon>
        <taxon>Papilioninae</taxon>
        <taxon>Papilio</taxon>
    </lineage>
</organism>
<keyword evidence="2" id="KW-0963">Cytoplasm</keyword>
<dbReference type="KEGG" id="pmac:106710705"/>
<dbReference type="PROSITE" id="PS51381">
    <property type="entry name" value="C2_B9"/>
    <property type="match status" value="1"/>
</dbReference>
<sequence>MAELHLLGDIQGVTNFEDSSSLFCRFSFQAGPNWTFIAGCSEGQTTSGKPNHDNYVFWSHPIDIHYVTKGISGWPKINFQVSCLDSLGRSWIVGYGCCSIPTAPGNYAVKVPCWAPAPTTITDRIRQYFLGGSHQITQTDVISLGVDRYKLTTQSKGNIELNIDVIFRNFTQFGVEYK</sequence>
<evidence type="ECO:0000313" key="9">
    <source>
        <dbReference type="Proteomes" id="UP000053240"/>
    </source>
</evidence>
<accession>A0A194RBZ0</accession>
<evidence type="ECO:0000256" key="5">
    <source>
        <dbReference type="ARBA" id="ARBA00023273"/>
    </source>
</evidence>
<evidence type="ECO:0000256" key="1">
    <source>
        <dbReference type="ARBA" id="ARBA00004120"/>
    </source>
</evidence>
<dbReference type="OMA" id="DVAYWCH"/>
<dbReference type="AlphaFoldDB" id="A0A194RBZ0"/>
<dbReference type="InterPro" id="IPR010796">
    <property type="entry name" value="C2_B9-type_dom"/>
</dbReference>
<dbReference type="GO" id="GO:0060271">
    <property type="term" value="P:cilium assembly"/>
    <property type="evidence" value="ECO:0007669"/>
    <property type="project" value="TreeGrafter"/>
</dbReference>
<evidence type="ECO:0000256" key="6">
    <source>
        <dbReference type="ARBA" id="ARBA00038411"/>
    </source>
</evidence>
<dbReference type="STRING" id="76193.A0A194RBZ0"/>
<dbReference type="Pfam" id="PF07162">
    <property type="entry name" value="B9-C2"/>
    <property type="match status" value="1"/>
</dbReference>
<proteinExistence type="inferred from homology"/>